<sequence>MITLINYSIKYSKYLLTLWVCIIIYGCLLPSKDIPEIDIVNIDKVVHLLFYIGFAYFLRGATYKKVNEVYTLCVAVVFGIGIELIQGTSLFNRSSSIADVAANTTGAIIGIIIFKILFSKSSISKS</sequence>
<dbReference type="Proteomes" id="UP000826212">
    <property type="component" value="Chromosome"/>
</dbReference>
<dbReference type="EMBL" id="CP081303">
    <property type="protein sequence ID" value="QZE13982.1"/>
    <property type="molecule type" value="Genomic_DNA"/>
</dbReference>
<organism evidence="1 2">
    <name type="scientific">Halosquirtibacter laminarini</name>
    <dbReference type="NCBI Taxonomy" id="3374600"/>
    <lineage>
        <taxon>Bacteria</taxon>
        <taxon>Pseudomonadati</taxon>
        <taxon>Bacteroidota</taxon>
        <taxon>Bacteroidia</taxon>
        <taxon>Marinilabiliales</taxon>
        <taxon>Prolixibacteraceae</taxon>
        <taxon>Halosquirtibacter</taxon>
    </lineage>
</organism>
<keyword evidence="2" id="KW-1185">Reference proteome</keyword>
<proteinExistence type="predicted"/>
<evidence type="ECO:0000313" key="1">
    <source>
        <dbReference type="EMBL" id="QZE13982.1"/>
    </source>
</evidence>
<protein>
    <submittedName>
        <fullName evidence="1">VanZ family protein</fullName>
    </submittedName>
</protein>
<reference evidence="1" key="1">
    <citation type="submission" date="2021-08" db="EMBL/GenBank/DDBJ databases">
        <title>Novel anaerobic bacterium isolated from sea squirt in East Sea, Republic of Korea.</title>
        <authorList>
            <person name="Nguyen T.H."/>
            <person name="Li Z."/>
            <person name="Lee Y.-J."/>
            <person name="Ko J."/>
            <person name="Kim S.-G."/>
        </authorList>
    </citation>
    <scope>NUCLEOTIDE SEQUENCE</scope>
    <source>
        <strain evidence="1">KCTC 25031</strain>
    </source>
</reference>
<gene>
    <name evidence="1" type="ORF">K4L44_15855</name>
</gene>
<name>A0AC61NMR6_9BACT</name>
<evidence type="ECO:0000313" key="2">
    <source>
        <dbReference type="Proteomes" id="UP000826212"/>
    </source>
</evidence>
<accession>A0AC61NMR6</accession>